<dbReference type="GeneID" id="37032612"/>
<evidence type="ECO:0000256" key="1">
    <source>
        <dbReference type="SAM" id="MobiDB-lite"/>
    </source>
</evidence>
<feature type="region of interest" description="Disordered" evidence="1">
    <location>
        <begin position="155"/>
        <end position="176"/>
    </location>
</feature>
<gene>
    <name evidence="2" type="ORF">IE81DRAFT_186297</name>
</gene>
<protein>
    <submittedName>
        <fullName evidence="2">Uncharacterized protein</fullName>
    </submittedName>
</protein>
<name>A0A316VUL6_9BASI</name>
<dbReference type="Proteomes" id="UP000245783">
    <property type="component" value="Unassembled WGS sequence"/>
</dbReference>
<dbReference type="InParanoid" id="A0A316VUL6"/>
<proteinExistence type="predicted"/>
<evidence type="ECO:0000313" key="3">
    <source>
        <dbReference type="Proteomes" id="UP000245783"/>
    </source>
</evidence>
<keyword evidence="3" id="KW-1185">Reference proteome</keyword>
<feature type="compositionally biased region" description="Polar residues" evidence="1">
    <location>
        <begin position="116"/>
        <end position="126"/>
    </location>
</feature>
<dbReference type="EMBL" id="KZ819398">
    <property type="protein sequence ID" value="PWN41140.1"/>
    <property type="molecule type" value="Genomic_DNA"/>
</dbReference>
<feature type="compositionally biased region" description="Polar residues" evidence="1">
    <location>
        <begin position="69"/>
        <end position="82"/>
    </location>
</feature>
<organism evidence="2 3">
    <name type="scientific">Ceraceosorus guamensis</name>
    <dbReference type="NCBI Taxonomy" id="1522189"/>
    <lineage>
        <taxon>Eukaryota</taxon>
        <taxon>Fungi</taxon>
        <taxon>Dikarya</taxon>
        <taxon>Basidiomycota</taxon>
        <taxon>Ustilaginomycotina</taxon>
        <taxon>Exobasidiomycetes</taxon>
        <taxon>Ceraceosorales</taxon>
        <taxon>Ceraceosoraceae</taxon>
        <taxon>Ceraceosorus</taxon>
    </lineage>
</organism>
<feature type="region of interest" description="Disordered" evidence="1">
    <location>
        <begin position="69"/>
        <end position="141"/>
    </location>
</feature>
<reference evidence="2 3" key="1">
    <citation type="journal article" date="2018" name="Mol. Biol. Evol.">
        <title>Broad Genomic Sampling Reveals a Smut Pathogenic Ancestry of the Fungal Clade Ustilaginomycotina.</title>
        <authorList>
            <person name="Kijpornyongpan T."/>
            <person name="Mondo S.J."/>
            <person name="Barry K."/>
            <person name="Sandor L."/>
            <person name="Lee J."/>
            <person name="Lipzen A."/>
            <person name="Pangilinan J."/>
            <person name="LaButti K."/>
            <person name="Hainaut M."/>
            <person name="Henrissat B."/>
            <person name="Grigoriev I.V."/>
            <person name="Spatafora J.W."/>
            <person name="Aime M.C."/>
        </authorList>
    </citation>
    <scope>NUCLEOTIDE SEQUENCE [LARGE SCALE GENOMIC DNA]</scope>
    <source>
        <strain evidence="2 3">MCA 4658</strain>
    </source>
</reference>
<sequence>MPRSGAPLLARVGLSPGKVTERSNMLETHAWPSSATLPHARSAPISSKSLQKAMDFGQSAVIDPSFSHLNLHSGQQHSSRASSGERLSAQDFLRRRSSSTPYPDSSGAANLWKGPLSSTTTFQGTPEPTLPEDRRRELTSSSDFSWISDFNESLRLSSTSSTSAGAAPKTKMLYHA</sequence>
<accession>A0A316VUL6</accession>
<dbReference type="AlphaFoldDB" id="A0A316VUL6"/>
<evidence type="ECO:0000313" key="2">
    <source>
        <dbReference type="EMBL" id="PWN41140.1"/>
    </source>
</evidence>
<dbReference type="RefSeq" id="XP_025368300.1">
    <property type="nucleotide sequence ID" value="XM_025510742.1"/>
</dbReference>